<dbReference type="RefSeq" id="XP_016639818.1">
    <property type="nucleotide sequence ID" value="XM_016790515.1"/>
</dbReference>
<dbReference type="HOGENOM" id="CLU_111658_2_0_1"/>
<dbReference type="SUPFAM" id="SSF53933">
    <property type="entry name" value="Microbial ribonucleases"/>
    <property type="match status" value="1"/>
</dbReference>
<dbReference type="AlphaFoldDB" id="A0A084FY57"/>
<evidence type="ECO:0000256" key="3">
    <source>
        <dbReference type="ARBA" id="ARBA00022722"/>
    </source>
</evidence>
<dbReference type="PANTHER" id="PTHR42104:SF1">
    <property type="entry name" value="EXTRACELLULAR GUANYL-SPECIFIC RIBONUCLEASE RNTA (AFU_ORTHOLOGUE AFUA_4G03230)"/>
    <property type="match status" value="1"/>
</dbReference>
<evidence type="ECO:0000256" key="1">
    <source>
        <dbReference type="ARBA" id="ARBA00009006"/>
    </source>
</evidence>
<evidence type="ECO:0000256" key="9">
    <source>
        <dbReference type="ARBA" id="ARBA00034015"/>
    </source>
</evidence>
<dbReference type="InterPro" id="IPR000026">
    <property type="entry name" value="N1-like"/>
</dbReference>
<dbReference type="PANTHER" id="PTHR42104">
    <property type="entry name" value="EXTRACELLULAR GUANYL-SPECIFIC RIBONUCLEASE RNTA (AFU_ORTHOLOGUE AFUA_4G03230)"/>
    <property type="match status" value="1"/>
</dbReference>
<dbReference type="KEGG" id="sapo:SAPIO_CDS9007"/>
<evidence type="ECO:0000256" key="10">
    <source>
        <dbReference type="SAM" id="SignalP"/>
    </source>
</evidence>
<dbReference type="InterPro" id="IPR016191">
    <property type="entry name" value="Ribonuclease/ribotoxin"/>
</dbReference>
<dbReference type="CDD" id="cd00606">
    <property type="entry name" value="fungal_RNase"/>
    <property type="match status" value="1"/>
</dbReference>
<dbReference type="InterPro" id="IPR048269">
    <property type="entry name" value="RNase_U2"/>
</dbReference>
<dbReference type="OrthoDB" id="5425539at2759"/>
<dbReference type="OMA" id="YEFPLRT"/>
<evidence type="ECO:0000256" key="4">
    <source>
        <dbReference type="ARBA" id="ARBA00022729"/>
    </source>
</evidence>
<evidence type="ECO:0000256" key="6">
    <source>
        <dbReference type="ARBA" id="ARBA00022801"/>
    </source>
</evidence>
<keyword evidence="3" id="KW-0540">Nuclease</keyword>
<evidence type="ECO:0000256" key="5">
    <source>
        <dbReference type="ARBA" id="ARBA00022759"/>
    </source>
</evidence>
<feature type="chain" id="PRO_5001775036" description="ribonuclease T1" evidence="10">
    <location>
        <begin position="19"/>
        <end position="140"/>
    </location>
</feature>
<keyword evidence="5" id="KW-0255">Endonuclease</keyword>
<dbReference type="GO" id="GO:0016787">
    <property type="term" value="F:hydrolase activity"/>
    <property type="evidence" value="ECO:0007669"/>
    <property type="project" value="UniProtKB-KW"/>
</dbReference>
<dbReference type="Proteomes" id="UP000028545">
    <property type="component" value="Unassembled WGS sequence"/>
</dbReference>
<evidence type="ECO:0000313" key="11">
    <source>
        <dbReference type="EMBL" id="KEZ40019.1"/>
    </source>
</evidence>
<dbReference type="PIRSF" id="PIRSF037430">
    <property type="entry name" value="RNase_U2"/>
    <property type="match status" value="1"/>
</dbReference>
<comment type="similarity">
    <text evidence="1">Belongs to the ribonuclease N1/T1 family.</text>
</comment>
<keyword evidence="12" id="KW-1185">Reference proteome</keyword>
<gene>
    <name evidence="11" type="ORF">SAPIO_CDS9007</name>
</gene>
<evidence type="ECO:0000313" key="12">
    <source>
        <dbReference type="Proteomes" id="UP000028545"/>
    </source>
</evidence>
<keyword evidence="4 10" id="KW-0732">Signal</keyword>
<name>A0A084FY57_PSEDA</name>
<organism evidence="11 12">
    <name type="scientific">Pseudallescheria apiosperma</name>
    <name type="common">Scedosporium apiospermum</name>
    <dbReference type="NCBI Taxonomy" id="563466"/>
    <lineage>
        <taxon>Eukaryota</taxon>
        <taxon>Fungi</taxon>
        <taxon>Dikarya</taxon>
        <taxon>Ascomycota</taxon>
        <taxon>Pezizomycotina</taxon>
        <taxon>Sordariomycetes</taxon>
        <taxon>Hypocreomycetidae</taxon>
        <taxon>Microascales</taxon>
        <taxon>Microascaceae</taxon>
        <taxon>Scedosporium</taxon>
    </lineage>
</organism>
<evidence type="ECO:0000256" key="8">
    <source>
        <dbReference type="ARBA" id="ARBA00023239"/>
    </source>
</evidence>
<comment type="catalytic activity">
    <reaction evidence="9">
        <text>[RNA] containing guanosine + H2O = an [RNA fragment]-3'-guanosine-3'-phosphate + a 5'-hydroxy-ribonucleotide-3'-[RNA fragment].</text>
        <dbReference type="EC" id="4.6.1.24"/>
    </reaction>
</comment>
<keyword evidence="7" id="KW-1015">Disulfide bond</keyword>
<dbReference type="GO" id="GO:0046589">
    <property type="term" value="F:ribonuclease T1 activity"/>
    <property type="evidence" value="ECO:0007669"/>
    <property type="project" value="UniProtKB-EC"/>
</dbReference>
<dbReference type="Gene3D" id="3.10.450.30">
    <property type="entry name" value="Microbial ribonucleases"/>
    <property type="match status" value="1"/>
</dbReference>
<keyword evidence="6" id="KW-0378">Hydrolase</keyword>
<dbReference type="EMBL" id="JOWA01000132">
    <property type="protein sequence ID" value="KEZ40019.1"/>
    <property type="molecule type" value="Genomic_DNA"/>
</dbReference>
<dbReference type="EC" id="4.6.1.24" evidence="2"/>
<dbReference type="Pfam" id="PF00545">
    <property type="entry name" value="Ribonuclease"/>
    <property type="match status" value="1"/>
</dbReference>
<evidence type="ECO:0000256" key="7">
    <source>
        <dbReference type="ARBA" id="ARBA00023157"/>
    </source>
</evidence>
<comment type="caution">
    <text evidence="11">The sequence shown here is derived from an EMBL/GenBank/DDBJ whole genome shotgun (WGS) entry which is preliminary data.</text>
</comment>
<evidence type="ECO:0000256" key="2">
    <source>
        <dbReference type="ARBA" id="ARBA00012549"/>
    </source>
</evidence>
<accession>A0A084FY57</accession>
<keyword evidence="8" id="KW-0456">Lyase</keyword>
<sequence>MVSLKSIVLASLAAFAVANPIDLDKRQGTGGITSVTCGSKTYSRSQLNSATSKGCSLYAAGQTLGSNKYPHKFNNREGLPLATSGPYQEFPILSSGVYTGGSPGADRIVFNPSYNGQCVYVGAITHTGASGNNFVSCRTN</sequence>
<dbReference type="VEuPathDB" id="FungiDB:SAPIO_CDS9007"/>
<reference evidence="11 12" key="1">
    <citation type="journal article" date="2014" name="Genome Announc.">
        <title>Draft genome sequence of the pathogenic fungus Scedosporium apiospermum.</title>
        <authorList>
            <person name="Vandeputte P."/>
            <person name="Ghamrawi S."/>
            <person name="Rechenmann M."/>
            <person name="Iltis A."/>
            <person name="Giraud S."/>
            <person name="Fleury M."/>
            <person name="Thornton C."/>
            <person name="Delhaes L."/>
            <person name="Meyer W."/>
            <person name="Papon N."/>
            <person name="Bouchara J.P."/>
        </authorList>
    </citation>
    <scope>NUCLEOTIDE SEQUENCE [LARGE SCALE GENOMIC DNA]</scope>
    <source>
        <strain evidence="11 12">IHEM 14462</strain>
    </source>
</reference>
<dbReference type="GeneID" id="27728079"/>
<protein>
    <recommendedName>
        <fullName evidence="2">ribonuclease T1</fullName>
        <ecNumber evidence="2">4.6.1.24</ecNumber>
    </recommendedName>
</protein>
<proteinExistence type="inferred from homology"/>
<dbReference type="GO" id="GO:0003723">
    <property type="term" value="F:RNA binding"/>
    <property type="evidence" value="ECO:0007669"/>
    <property type="project" value="InterPro"/>
</dbReference>
<feature type="signal peptide" evidence="10">
    <location>
        <begin position="1"/>
        <end position="18"/>
    </location>
</feature>